<dbReference type="GO" id="GO:0006352">
    <property type="term" value="P:DNA-templated transcription initiation"/>
    <property type="evidence" value="ECO:0007669"/>
    <property type="project" value="InterPro"/>
</dbReference>
<dbReference type="InterPro" id="IPR044925">
    <property type="entry name" value="His-Me_finger_sf"/>
</dbReference>
<accession>R4THR4</accession>
<feature type="domain" description="RNA polymerase sigma-70 region 4" evidence="2">
    <location>
        <begin position="14"/>
        <end position="46"/>
    </location>
</feature>
<feature type="compositionally biased region" description="Basic and acidic residues" evidence="1">
    <location>
        <begin position="137"/>
        <end position="154"/>
    </location>
</feature>
<dbReference type="GeneID" id="16193640"/>
<reference evidence="3 4" key="1">
    <citation type="submission" date="2012-12" db="EMBL/GenBank/DDBJ databases">
        <authorList>
            <person name="Sencilo A."/>
            <person name="Jacobs-Sera D."/>
            <person name="Russell D.A."/>
            <person name="Ko C."/>
            <person name="Bowman C.A."/>
            <person name="Atanasova N."/>
            <person name="Osterlund E."/>
            <person name="Oksanen H.M."/>
            <person name="Bamford D.H."/>
            <person name="Hatfull G.F."/>
            <person name="Roine E."/>
            <person name="Hendrix R.W."/>
        </authorList>
    </citation>
    <scope>NUCLEOTIDE SEQUENCE [LARGE SCALE GENOMIC DNA]</scope>
</reference>
<dbReference type="EMBL" id="KC292028">
    <property type="protein sequence ID" value="AGM11851.1"/>
    <property type="molecule type" value="Genomic_DNA"/>
</dbReference>
<evidence type="ECO:0000313" key="3">
    <source>
        <dbReference type="EMBL" id="AGM11851.1"/>
    </source>
</evidence>
<dbReference type="Pfam" id="PF04545">
    <property type="entry name" value="Sigma70_r4"/>
    <property type="match status" value="1"/>
</dbReference>
<sequence>MWLRCKTKRMAEYRQEQVLERLYWDEDMTQAEIASEYGVSVATISRNMAKHGIENRGHGRSGRDHHGFVERARYLTKPSAGGYEVAVDDTAPDEVLVHRLACVAWYGWDAVAGNIECHHQNGVPWDNRQANLTPLPQEDHRRHHAEQMHDEGRL</sequence>
<keyword evidence="4" id="KW-1185">Reference proteome</keyword>
<evidence type="ECO:0000259" key="2">
    <source>
        <dbReference type="Pfam" id="PF04545"/>
    </source>
</evidence>
<dbReference type="Proteomes" id="UP000204143">
    <property type="component" value="Segment"/>
</dbReference>
<dbReference type="SUPFAM" id="SSF54060">
    <property type="entry name" value="His-Me finger endonucleases"/>
    <property type="match status" value="1"/>
</dbReference>
<dbReference type="GO" id="GO:0003700">
    <property type="term" value="F:DNA-binding transcription factor activity"/>
    <property type="evidence" value="ECO:0007669"/>
    <property type="project" value="InterPro"/>
</dbReference>
<feature type="region of interest" description="Disordered" evidence="1">
    <location>
        <begin position="122"/>
        <end position="154"/>
    </location>
</feature>
<evidence type="ECO:0000313" key="4">
    <source>
        <dbReference type="Proteomes" id="UP000204143"/>
    </source>
</evidence>
<name>R4THR4_9CAUD</name>
<organism evidence="3 4">
    <name type="scientific">Haloarcula californiae tailed virus 2</name>
    <dbReference type="NCBI Taxonomy" id="1273747"/>
    <lineage>
        <taxon>Viruses</taxon>
        <taxon>Duplodnaviria</taxon>
        <taxon>Heunggongvirae</taxon>
        <taxon>Uroviricota</taxon>
        <taxon>Caudoviricetes</taxon>
        <taxon>Saparoviridae</taxon>
        <taxon>Samsavirus</taxon>
        <taxon>Samsavirus crystalli</taxon>
        <taxon>Samsavirus HCTV2</taxon>
    </lineage>
</organism>
<evidence type="ECO:0000256" key="1">
    <source>
        <dbReference type="SAM" id="MobiDB-lite"/>
    </source>
</evidence>
<protein>
    <recommendedName>
        <fullName evidence="2">RNA polymerase sigma-70 region 4 domain-containing protein</fullName>
    </recommendedName>
</protein>
<proteinExistence type="predicted"/>
<dbReference type="OrthoDB" id="21336at10239"/>
<dbReference type="KEGG" id="vg:16193640"/>
<dbReference type="RefSeq" id="YP_008058446.1">
    <property type="nucleotide sequence ID" value="NC_021319.1"/>
</dbReference>
<dbReference type="InterPro" id="IPR007630">
    <property type="entry name" value="RNA_pol_sigma70_r4"/>
</dbReference>
<gene>
    <name evidence="3" type="primary">84</name>
    <name evidence="3" type="ORF">HCTV2_84</name>
</gene>
<dbReference type="Gene3D" id="1.10.10.60">
    <property type="entry name" value="Homeodomain-like"/>
    <property type="match status" value="1"/>
</dbReference>